<dbReference type="AlphaFoldDB" id="A0A498ICZ0"/>
<accession>A0A498ICZ0</accession>
<gene>
    <name evidence="14" type="ORF">DVH24_041149</name>
</gene>
<dbReference type="InterPro" id="IPR053952">
    <property type="entry name" value="K_trans_C"/>
</dbReference>
<evidence type="ECO:0000256" key="7">
    <source>
        <dbReference type="ARBA" id="ARBA00022989"/>
    </source>
</evidence>
<evidence type="ECO:0000256" key="4">
    <source>
        <dbReference type="ARBA" id="ARBA00022538"/>
    </source>
</evidence>
<feature type="transmembrane region" description="Helical" evidence="11">
    <location>
        <begin position="199"/>
        <end position="224"/>
    </location>
</feature>
<keyword evidence="15" id="KW-1185">Reference proteome</keyword>
<evidence type="ECO:0000256" key="6">
    <source>
        <dbReference type="ARBA" id="ARBA00022958"/>
    </source>
</evidence>
<keyword evidence="7 11" id="KW-1133">Transmembrane helix</keyword>
<feature type="transmembrane region" description="Helical" evidence="11">
    <location>
        <begin position="503"/>
        <end position="523"/>
    </location>
</feature>
<feature type="domain" description="K+ potassium transporter C-terminal" evidence="13">
    <location>
        <begin position="554"/>
        <end position="739"/>
    </location>
</feature>
<feature type="transmembrane region" description="Helical" evidence="11">
    <location>
        <begin position="365"/>
        <end position="385"/>
    </location>
</feature>
<feature type="transmembrane region" description="Helical" evidence="11">
    <location>
        <begin position="422"/>
        <end position="440"/>
    </location>
</feature>
<comment type="similarity">
    <text evidence="2">Belongs to the HAK/KUP transporter (TC 2.A.72.3) family.</text>
</comment>
<reference evidence="14 15" key="1">
    <citation type="submission" date="2018-10" db="EMBL/GenBank/DDBJ databases">
        <title>A high-quality apple genome assembly.</title>
        <authorList>
            <person name="Hu J."/>
        </authorList>
    </citation>
    <scope>NUCLEOTIDE SEQUENCE [LARGE SCALE GENOMIC DNA]</scope>
    <source>
        <strain evidence="15">cv. HFTH1</strain>
        <tissue evidence="14">Young leaf</tissue>
    </source>
</reference>
<sequence>MVENKVVSHFDSLNLEAGKVSTPQSSKLRAPCKLAENLEFGVVYGDLGTSPLFVLNSTFAQGSGPHEDVVGILSLIFYTLTLIPLIKYALIVLWANDNGGDICTVFIVVPACEGELNSKQPARRKGLSNYKLGTPSNGLKRSQAIKKKLENSKIAQYVHFLVTIMGTSMVLGDGVLTPCISVLSAVIGIQSVGIKSLSTVGFTFAPILILWFLFISGIGVYNLITHDISVLSAVNPIYIFCYFHRNGKQAWISLGGVVLCTTARGINMQAMRPCLRILVTLMSKQYSFSCIIFPALIMAYGSQAAYLSKFPEKVENIFYNSIPIPMEPETSELPKSLVLGKDENIHIRITPLDDVGCYRHYAETLYWPMFGVTIAAAIVGSQYMISATFSIISQSLSLGCFPKVKVVHTSAKYEGQVYIPEVNYMLMIACVTVTAIFKTGDQISNTYGIAVVSVMVITTCLLTLIMLVVWKTSMWLIAIFFMVSIGIKGTYLSAVLFKFFEGGYPPLCFAVVLMVVMGIWHHVHKQRYMFELKNKVFSEHMKQLASDPNINRVPERFIFRPLEPREYRMFRCVVRYGYNDRIEEPKDFEQQLVENLKEFIQNEHFILGGGTTEKFEEAVTNGQSFNTEKEIQQVNPPRVSSGSIQSLSAASSTNPSRRIVSAPSRGAEEEMQFVQEAMDKDIVYLLGEAEVVAEEKSSLFKKIIVNYAYNILRKNFRHGEEVMAVPRTRLLRVGMMYEI</sequence>
<comment type="caution">
    <text evidence="14">The sequence shown here is derived from an EMBL/GenBank/DDBJ whole genome shotgun (WGS) entry which is preliminary data.</text>
</comment>
<dbReference type="InterPro" id="IPR053951">
    <property type="entry name" value="K_trans_N"/>
</dbReference>
<proteinExistence type="inferred from homology"/>
<feature type="transmembrane region" description="Helical" evidence="11">
    <location>
        <begin position="157"/>
        <end position="187"/>
    </location>
</feature>
<evidence type="ECO:0008006" key="16">
    <source>
        <dbReference type="Google" id="ProtNLM"/>
    </source>
</evidence>
<feature type="domain" description="K+ potassium transporter integral membrane" evidence="12">
    <location>
        <begin position="198"/>
        <end position="324"/>
    </location>
</feature>
<feature type="transmembrane region" description="Helical" evidence="11">
    <location>
        <begin position="475"/>
        <end position="497"/>
    </location>
</feature>
<dbReference type="InterPro" id="IPR003855">
    <property type="entry name" value="K+_transporter"/>
</dbReference>
<keyword evidence="9 11" id="KW-0472">Membrane</keyword>
<evidence type="ECO:0000313" key="15">
    <source>
        <dbReference type="Proteomes" id="UP000290289"/>
    </source>
</evidence>
<evidence type="ECO:0000256" key="1">
    <source>
        <dbReference type="ARBA" id="ARBA00004651"/>
    </source>
</evidence>
<dbReference type="GO" id="GO:0005886">
    <property type="term" value="C:plasma membrane"/>
    <property type="evidence" value="ECO:0007669"/>
    <property type="project" value="UniProtKB-SubCell"/>
</dbReference>
<evidence type="ECO:0000256" key="9">
    <source>
        <dbReference type="ARBA" id="ARBA00023136"/>
    </source>
</evidence>
<dbReference type="GO" id="GO:0015079">
    <property type="term" value="F:potassium ion transmembrane transporter activity"/>
    <property type="evidence" value="ECO:0007669"/>
    <property type="project" value="InterPro"/>
</dbReference>
<keyword evidence="5 11" id="KW-0812">Transmembrane</keyword>
<feature type="domain" description="K+ potassium transporter integral membrane" evidence="12">
    <location>
        <begin position="358"/>
        <end position="540"/>
    </location>
</feature>
<dbReference type="PANTHER" id="PTHR30540:SF94">
    <property type="entry name" value="POTASSIUM TRANSPORTER 5"/>
    <property type="match status" value="1"/>
</dbReference>
<evidence type="ECO:0000256" key="5">
    <source>
        <dbReference type="ARBA" id="ARBA00022692"/>
    </source>
</evidence>
<evidence type="ECO:0000256" key="8">
    <source>
        <dbReference type="ARBA" id="ARBA00023065"/>
    </source>
</evidence>
<dbReference type="PANTHER" id="PTHR30540">
    <property type="entry name" value="OSMOTIC STRESS POTASSIUM TRANSPORTER"/>
    <property type="match status" value="1"/>
</dbReference>
<feature type="compositionally biased region" description="Low complexity" evidence="10">
    <location>
        <begin position="640"/>
        <end position="652"/>
    </location>
</feature>
<evidence type="ECO:0000256" key="10">
    <source>
        <dbReference type="SAM" id="MobiDB-lite"/>
    </source>
</evidence>
<feature type="domain" description="K+ potassium transporter integral membrane" evidence="12">
    <location>
        <begin position="40"/>
        <end position="192"/>
    </location>
</feature>
<dbReference type="Proteomes" id="UP000290289">
    <property type="component" value="Chromosome 13"/>
</dbReference>
<keyword evidence="8" id="KW-0406">Ion transport</keyword>
<dbReference type="EMBL" id="RDQH01000339">
    <property type="protein sequence ID" value="RXH80002.1"/>
    <property type="molecule type" value="Genomic_DNA"/>
</dbReference>
<evidence type="ECO:0000259" key="12">
    <source>
        <dbReference type="Pfam" id="PF02705"/>
    </source>
</evidence>
<feature type="transmembrane region" description="Helical" evidence="11">
    <location>
        <begin position="446"/>
        <end position="468"/>
    </location>
</feature>
<dbReference type="Pfam" id="PF02705">
    <property type="entry name" value="K_trans"/>
    <property type="match status" value="3"/>
</dbReference>
<name>A0A498ICZ0_MALDO</name>
<dbReference type="STRING" id="3750.A0A498ICZ0"/>
<feature type="region of interest" description="Disordered" evidence="10">
    <location>
        <begin position="631"/>
        <end position="665"/>
    </location>
</feature>
<keyword evidence="4" id="KW-0633">Potassium transport</keyword>
<evidence type="ECO:0000259" key="13">
    <source>
        <dbReference type="Pfam" id="PF22776"/>
    </source>
</evidence>
<keyword evidence="6" id="KW-0630">Potassium</keyword>
<evidence type="ECO:0000256" key="3">
    <source>
        <dbReference type="ARBA" id="ARBA00022448"/>
    </source>
</evidence>
<feature type="transmembrane region" description="Helical" evidence="11">
    <location>
        <begin position="286"/>
        <end position="306"/>
    </location>
</feature>
<evidence type="ECO:0000256" key="2">
    <source>
        <dbReference type="ARBA" id="ARBA00008440"/>
    </source>
</evidence>
<evidence type="ECO:0000313" key="14">
    <source>
        <dbReference type="EMBL" id="RXH80002.1"/>
    </source>
</evidence>
<evidence type="ECO:0000256" key="11">
    <source>
        <dbReference type="SAM" id="Phobius"/>
    </source>
</evidence>
<keyword evidence="3" id="KW-0813">Transport</keyword>
<dbReference type="Pfam" id="PF22776">
    <property type="entry name" value="K_trans_C"/>
    <property type="match status" value="1"/>
</dbReference>
<feature type="transmembrane region" description="Helical" evidence="11">
    <location>
        <begin position="69"/>
        <end position="91"/>
    </location>
</feature>
<comment type="subcellular location">
    <subcellularLocation>
        <location evidence="1">Cell membrane</location>
        <topology evidence="1">Multi-pass membrane protein</topology>
    </subcellularLocation>
</comment>
<organism evidence="14 15">
    <name type="scientific">Malus domestica</name>
    <name type="common">Apple</name>
    <name type="synonym">Pyrus malus</name>
    <dbReference type="NCBI Taxonomy" id="3750"/>
    <lineage>
        <taxon>Eukaryota</taxon>
        <taxon>Viridiplantae</taxon>
        <taxon>Streptophyta</taxon>
        <taxon>Embryophyta</taxon>
        <taxon>Tracheophyta</taxon>
        <taxon>Spermatophyta</taxon>
        <taxon>Magnoliopsida</taxon>
        <taxon>eudicotyledons</taxon>
        <taxon>Gunneridae</taxon>
        <taxon>Pentapetalae</taxon>
        <taxon>rosids</taxon>
        <taxon>fabids</taxon>
        <taxon>Rosales</taxon>
        <taxon>Rosaceae</taxon>
        <taxon>Amygdaloideae</taxon>
        <taxon>Maleae</taxon>
        <taxon>Malus</taxon>
    </lineage>
</organism>
<protein>
    <recommendedName>
        <fullName evidence="16">Potassium transporter</fullName>
    </recommendedName>
</protein>